<dbReference type="PRINTS" id="PR01210">
    <property type="entry name" value="GGTRANSPTASE"/>
</dbReference>
<dbReference type="Pfam" id="PF01019">
    <property type="entry name" value="G_glu_transpept"/>
    <property type="match status" value="1"/>
</dbReference>
<dbReference type="Proteomes" id="UP000004621">
    <property type="component" value="Unassembled WGS sequence"/>
</dbReference>
<evidence type="ECO:0000256" key="7">
    <source>
        <dbReference type="ARBA" id="ARBA00023315"/>
    </source>
</evidence>
<keyword evidence="12" id="KW-0732">Signal</keyword>
<dbReference type="EC" id="2.3.2.2" evidence="11"/>
<dbReference type="Gene3D" id="1.10.246.130">
    <property type="match status" value="1"/>
</dbReference>
<comment type="PTM">
    <text evidence="11">Cleaved by autocatalysis into a large and a small subunit.</text>
</comment>
<comment type="similarity">
    <text evidence="3 11">Belongs to the gamma-glutamyltransferase family.</text>
</comment>
<feature type="active site" description="Nucleophile" evidence="9">
    <location>
        <position position="409"/>
    </location>
</feature>
<evidence type="ECO:0000256" key="10">
    <source>
        <dbReference type="PIRSR" id="PIRSR600101-2"/>
    </source>
</evidence>
<reference evidence="13 14" key="1">
    <citation type="submission" date="2010-01" db="EMBL/GenBank/DDBJ databases">
        <authorList>
            <person name="Weinstock G."/>
            <person name="Sodergren E."/>
            <person name="Clifton S."/>
            <person name="Fulton L."/>
            <person name="Fulton B."/>
            <person name="Courtney L."/>
            <person name="Fronick C."/>
            <person name="Harrison M."/>
            <person name="Strong C."/>
            <person name="Farmer C."/>
            <person name="Delahaunty K."/>
            <person name="Markovic C."/>
            <person name="Hall O."/>
            <person name="Minx P."/>
            <person name="Tomlinson C."/>
            <person name="Mitreva M."/>
            <person name="Nelson J."/>
            <person name="Hou S."/>
            <person name="Wollam A."/>
            <person name="Pepin K.H."/>
            <person name="Johnson M."/>
            <person name="Bhonagiri V."/>
            <person name="Nash W.E."/>
            <person name="Warren W."/>
            <person name="Chinwalla A."/>
            <person name="Mardis E.R."/>
            <person name="Wilson R.K."/>
        </authorList>
    </citation>
    <scope>NUCLEOTIDE SEQUENCE [LARGE SCALE GENOMIC DNA]</scope>
    <source>
        <strain evidence="13 14">NJ9703</strain>
    </source>
</reference>
<name>A0A9W5N0N2_NEISU</name>
<dbReference type="EMBL" id="ACEO02000001">
    <property type="protein sequence ID" value="EFC53464.1"/>
    <property type="molecule type" value="Genomic_DNA"/>
</dbReference>
<evidence type="ECO:0000313" key="13">
    <source>
        <dbReference type="EMBL" id="EFC53464.1"/>
    </source>
</evidence>
<dbReference type="AlphaFoldDB" id="A0A9W5N0N2"/>
<feature type="binding site" evidence="10">
    <location>
        <position position="123"/>
    </location>
    <ligand>
        <name>L-glutamate</name>
        <dbReference type="ChEBI" id="CHEBI:29985"/>
    </ligand>
</feature>
<evidence type="ECO:0000256" key="1">
    <source>
        <dbReference type="ARBA" id="ARBA00001049"/>
    </source>
</evidence>
<dbReference type="InterPro" id="IPR043137">
    <property type="entry name" value="GGT_ssub_C"/>
</dbReference>
<dbReference type="GO" id="GO:0006750">
    <property type="term" value="P:glutathione biosynthetic process"/>
    <property type="evidence" value="ECO:0007669"/>
    <property type="project" value="UniProtKB-KW"/>
</dbReference>
<comment type="pathway">
    <text evidence="11">Sulfur metabolism; glutathione metabolism.</text>
</comment>
<evidence type="ECO:0000256" key="11">
    <source>
        <dbReference type="RuleBase" id="RU368036"/>
    </source>
</evidence>
<evidence type="ECO:0000256" key="3">
    <source>
        <dbReference type="ARBA" id="ARBA00009381"/>
    </source>
</evidence>
<dbReference type="RefSeq" id="WP_004519194.1">
    <property type="nucleotide sequence ID" value="NZ_ACEO02000001.1"/>
</dbReference>
<evidence type="ECO:0000256" key="4">
    <source>
        <dbReference type="ARBA" id="ARBA00022679"/>
    </source>
</evidence>
<evidence type="ECO:0000256" key="6">
    <source>
        <dbReference type="ARBA" id="ARBA00023145"/>
    </source>
</evidence>
<dbReference type="NCBIfam" id="TIGR00066">
    <property type="entry name" value="g_glut_trans"/>
    <property type="match status" value="1"/>
</dbReference>
<dbReference type="Gene3D" id="3.60.20.40">
    <property type="match status" value="1"/>
</dbReference>
<evidence type="ECO:0000256" key="2">
    <source>
        <dbReference type="ARBA" id="ARBA00001089"/>
    </source>
</evidence>
<comment type="catalytic activity">
    <reaction evidence="8 11">
        <text>an N-terminal (5-L-glutamyl)-[peptide] + an alpha-amino acid = 5-L-glutamyl amino acid + an N-terminal L-alpha-aminoacyl-[peptide]</text>
        <dbReference type="Rhea" id="RHEA:23904"/>
        <dbReference type="Rhea" id="RHEA-COMP:9780"/>
        <dbReference type="Rhea" id="RHEA-COMP:9795"/>
        <dbReference type="ChEBI" id="CHEBI:77644"/>
        <dbReference type="ChEBI" id="CHEBI:78597"/>
        <dbReference type="ChEBI" id="CHEBI:78599"/>
        <dbReference type="ChEBI" id="CHEBI:78608"/>
        <dbReference type="EC" id="2.3.2.2"/>
    </reaction>
</comment>
<evidence type="ECO:0000256" key="12">
    <source>
        <dbReference type="SAM" id="SignalP"/>
    </source>
</evidence>
<accession>A0A9W5N0N2</accession>
<proteinExistence type="inferred from homology"/>
<dbReference type="GO" id="GO:0006751">
    <property type="term" value="P:glutathione catabolic process"/>
    <property type="evidence" value="ECO:0007669"/>
    <property type="project" value="UniProtKB-UniRule"/>
</dbReference>
<dbReference type="InterPro" id="IPR029055">
    <property type="entry name" value="Ntn_hydrolases_N"/>
</dbReference>
<dbReference type="GO" id="GO:0036374">
    <property type="term" value="F:glutathione hydrolase activity"/>
    <property type="evidence" value="ECO:0007669"/>
    <property type="project" value="UniProtKB-UniRule"/>
</dbReference>
<comment type="caution">
    <text evidence="13">The sequence shown here is derived from an EMBL/GenBank/DDBJ whole genome shotgun (WGS) entry which is preliminary data.</text>
</comment>
<gene>
    <name evidence="13" type="primary">ggt</name>
    <name evidence="13" type="ORF">NEISUBOT_03467</name>
</gene>
<dbReference type="InterPro" id="IPR051792">
    <property type="entry name" value="GGT_bact"/>
</dbReference>
<dbReference type="GO" id="GO:0103068">
    <property type="term" value="F:leukotriene C4 gamma-glutamyl transferase activity"/>
    <property type="evidence" value="ECO:0007669"/>
    <property type="project" value="UniProtKB-EC"/>
</dbReference>
<dbReference type="EC" id="3.4.19.13" evidence="11"/>
<keyword evidence="6 11" id="KW-0865">Zymogen</keyword>
<keyword evidence="11" id="KW-0317">Glutathione biosynthesis</keyword>
<comment type="catalytic activity">
    <reaction evidence="2 11">
        <text>glutathione + H2O = L-cysteinylglycine + L-glutamate</text>
        <dbReference type="Rhea" id="RHEA:28807"/>
        <dbReference type="ChEBI" id="CHEBI:15377"/>
        <dbReference type="ChEBI" id="CHEBI:29985"/>
        <dbReference type="ChEBI" id="CHEBI:57925"/>
        <dbReference type="ChEBI" id="CHEBI:61694"/>
        <dbReference type="EC" id="3.4.19.13"/>
    </reaction>
</comment>
<feature type="binding site" evidence="10">
    <location>
        <position position="496"/>
    </location>
    <ligand>
        <name>L-glutamate</name>
        <dbReference type="ChEBI" id="CHEBI:29985"/>
    </ligand>
</feature>
<feature type="chain" id="PRO_5040904593" description="Glutathione hydrolase proenzyme" evidence="12">
    <location>
        <begin position="20"/>
        <end position="589"/>
    </location>
</feature>
<dbReference type="PANTHER" id="PTHR43199">
    <property type="entry name" value="GLUTATHIONE HYDROLASE"/>
    <property type="match status" value="1"/>
</dbReference>
<evidence type="ECO:0000256" key="5">
    <source>
        <dbReference type="ARBA" id="ARBA00022801"/>
    </source>
</evidence>
<dbReference type="PANTHER" id="PTHR43199:SF1">
    <property type="entry name" value="GLUTATHIONE HYDROLASE PROENZYME"/>
    <property type="match status" value="1"/>
</dbReference>
<dbReference type="InterPro" id="IPR043138">
    <property type="entry name" value="GGT_lsub"/>
</dbReference>
<sequence length="589" mass="63050">MKFSFSIKLLSVLILAACAQQPVQKPQVSLPSVSVDNHAPEQGTGLTEQKLIRAKHYMAASANPLATEAGYEILKRDGSAIDAMIAMQTTLGLVEPQSSGLGGGAFLVYWDNKAKKLTTFDARETAPKAATPGLFLDENGKPMGFMKAVVGGRSVGVPGIPKLLEDVHKRYGKLPWASLFEKPITLAEQGFAVSPRMAKSIEQNLEPLQRYPQTAAYFLPDGKPLAAGTVLKNPEFARSVRLLAEKGSAPFYQGMQAQNIVRAVTSAVDNPGKISMADLKNYQVIERKPVCAPYREYEVCGMGAPSSGAIALGQILGVLQNQDMKALGSENIHSWRWIGDASRIAFADRDYYVGDPKFVNVPTRAMISQAYLKPRAEEIRKADKALETIQAGKFGKAYAQGMAVELPSTSHLVVVDKDGNVVSMTTSIENAFGSGLMANGYLLNNELTDFAFNPVGADGKTVANSVAGGKRPRSSMAPTIVMKDGKPYLAVGSPGGSRIIGFVAKTLVAHIDWGMDIQAAISLPNMLNRGSQYEIEDKTAAADKAPALEKMGYKVQIRDLNSGVQGIVIGKDGLLGGADPRREGKVMGD</sequence>
<evidence type="ECO:0000256" key="9">
    <source>
        <dbReference type="PIRSR" id="PIRSR600101-1"/>
    </source>
</evidence>
<comment type="catalytic activity">
    <reaction evidence="1 11">
        <text>an S-substituted glutathione + H2O = an S-substituted L-cysteinylglycine + L-glutamate</text>
        <dbReference type="Rhea" id="RHEA:59468"/>
        <dbReference type="ChEBI" id="CHEBI:15377"/>
        <dbReference type="ChEBI" id="CHEBI:29985"/>
        <dbReference type="ChEBI" id="CHEBI:90779"/>
        <dbReference type="ChEBI" id="CHEBI:143103"/>
        <dbReference type="EC" id="3.4.19.13"/>
    </reaction>
</comment>
<feature type="binding site" evidence="10">
    <location>
        <begin position="474"/>
        <end position="475"/>
    </location>
    <ligand>
        <name>L-glutamate</name>
        <dbReference type="ChEBI" id="CHEBI:29985"/>
    </ligand>
</feature>
<keyword evidence="4 11" id="KW-0808">Transferase</keyword>
<keyword evidence="7 11" id="KW-0012">Acyltransferase</keyword>
<feature type="binding site" evidence="10">
    <location>
        <position position="449"/>
    </location>
    <ligand>
        <name>L-glutamate</name>
        <dbReference type="ChEBI" id="CHEBI:29985"/>
    </ligand>
</feature>
<evidence type="ECO:0000313" key="14">
    <source>
        <dbReference type="Proteomes" id="UP000004621"/>
    </source>
</evidence>
<evidence type="ECO:0000256" key="8">
    <source>
        <dbReference type="ARBA" id="ARBA00047417"/>
    </source>
</evidence>
<feature type="signal peptide" evidence="12">
    <location>
        <begin position="1"/>
        <end position="19"/>
    </location>
</feature>
<dbReference type="InterPro" id="IPR000101">
    <property type="entry name" value="GGT_peptidase"/>
</dbReference>
<dbReference type="SUPFAM" id="SSF56235">
    <property type="entry name" value="N-terminal nucleophile aminohydrolases (Ntn hydrolases)"/>
    <property type="match status" value="1"/>
</dbReference>
<organism evidence="13 14">
    <name type="scientific">Neisseria subflava NJ9703</name>
    <dbReference type="NCBI Taxonomy" id="546268"/>
    <lineage>
        <taxon>Bacteria</taxon>
        <taxon>Pseudomonadati</taxon>
        <taxon>Pseudomonadota</taxon>
        <taxon>Betaproteobacteria</taxon>
        <taxon>Neisseriales</taxon>
        <taxon>Neisseriaceae</taxon>
        <taxon>Neisseria</taxon>
    </lineage>
</organism>
<protein>
    <recommendedName>
        <fullName evidence="11">Glutathione hydrolase proenzyme</fullName>
        <ecNumber evidence="11">2.3.2.2</ecNumber>
        <ecNumber evidence="11">3.4.19.13</ecNumber>
    </recommendedName>
    <component>
        <recommendedName>
            <fullName evidence="11">Glutathione hydrolase large chain</fullName>
        </recommendedName>
    </component>
    <component>
        <recommendedName>
            <fullName evidence="11">Glutathione hydrolase small chain</fullName>
        </recommendedName>
    </component>
</protein>
<comment type="subunit">
    <text evidence="11">This enzyme consists of two polypeptide chains, which are synthesized in precursor form from a single polypeptide.</text>
</comment>
<keyword evidence="5 11" id="KW-0378">Hydrolase</keyword>